<dbReference type="Proteomes" id="UP000321567">
    <property type="component" value="Unassembled WGS sequence"/>
</dbReference>
<proteinExistence type="predicted"/>
<protein>
    <recommendedName>
        <fullName evidence="3">Helix-turn-helix domain-containing protein</fullName>
    </recommendedName>
</protein>
<reference evidence="1 2" key="1">
    <citation type="submission" date="2019-07" db="EMBL/GenBank/DDBJ databases">
        <title>Whole genome shotgun sequence of Rhodospirillum oryzae NBRC 107573.</title>
        <authorList>
            <person name="Hosoyama A."/>
            <person name="Uohara A."/>
            <person name="Ohji S."/>
            <person name="Ichikawa N."/>
        </authorList>
    </citation>
    <scope>NUCLEOTIDE SEQUENCE [LARGE SCALE GENOMIC DNA]</scope>
    <source>
        <strain evidence="1 2">NBRC 107573</strain>
    </source>
</reference>
<keyword evidence="2" id="KW-1185">Reference proteome</keyword>
<sequence>MNSISNNDTTAPILVPVEVAGKMLGIGRTSVFGLIKTNDMETAKIGSRRLVYVESIRALAERARANQV</sequence>
<comment type="caution">
    <text evidence="1">The sequence shown here is derived from an EMBL/GenBank/DDBJ whole genome shotgun (WGS) entry which is preliminary data.</text>
</comment>
<dbReference type="EMBL" id="BJZO01000006">
    <property type="protein sequence ID" value="GEO80281.1"/>
    <property type="molecule type" value="Genomic_DNA"/>
</dbReference>
<dbReference type="OrthoDB" id="7874861at2"/>
<dbReference type="AlphaFoldDB" id="A0A512H4C5"/>
<evidence type="ECO:0000313" key="2">
    <source>
        <dbReference type="Proteomes" id="UP000321567"/>
    </source>
</evidence>
<organism evidence="1 2">
    <name type="scientific">Pararhodospirillum oryzae</name>
    <dbReference type="NCBI Taxonomy" id="478448"/>
    <lineage>
        <taxon>Bacteria</taxon>
        <taxon>Pseudomonadati</taxon>
        <taxon>Pseudomonadota</taxon>
        <taxon>Alphaproteobacteria</taxon>
        <taxon>Rhodospirillales</taxon>
        <taxon>Rhodospirillaceae</taxon>
        <taxon>Pararhodospirillum</taxon>
    </lineage>
</organism>
<evidence type="ECO:0008006" key="3">
    <source>
        <dbReference type="Google" id="ProtNLM"/>
    </source>
</evidence>
<evidence type="ECO:0000313" key="1">
    <source>
        <dbReference type="EMBL" id="GEO80281.1"/>
    </source>
</evidence>
<name>A0A512H4C5_9PROT</name>
<accession>A0A512H4C5</accession>
<dbReference type="RefSeq" id="WP_147162343.1">
    <property type="nucleotide sequence ID" value="NZ_BJZO01000006.1"/>
</dbReference>
<gene>
    <name evidence="1" type="ORF">ROR02_04120</name>
</gene>